<dbReference type="InterPro" id="IPR014729">
    <property type="entry name" value="Rossmann-like_a/b/a_fold"/>
</dbReference>
<dbReference type="GO" id="GO:0016874">
    <property type="term" value="F:ligase activity"/>
    <property type="evidence" value="ECO:0007669"/>
    <property type="project" value="UniProtKB-KW"/>
</dbReference>
<gene>
    <name evidence="11" type="ORF">BCF55_0418</name>
</gene>
<evidence type="ECO:0000256" key="2">
    <source>
        <dbReference type="ARBA" id="ARBA00022598"/>
    </source>
</evidence>
<reference evidence="11 12" key="1">
    <citation type="submission" date="2018-10" db="EMBL/GenBank/DDBJ databases">
        <title>Genomic Encyclopedia of Archaeal and Bacterial Type Strains, Phase II (KMG-II): from individual species to whole genera.</title>
        <authorList>
            <person name="Goeker M."/>
        </authorList>
    </citation>
    <scope>NUCLEOTIDE SEQUENCE [LARGE SCALE GENOMIC DNA]</scope>
    <source>
        <strain evidence="11 12">DSM 16510</strain>
    </source>
</reference>
<name>A0A497XPD1_9AQUI</name>
<dbReference type="InterPro" id="IPR018317">
    <property type="entry name" value="QueC"/>
</dbReference>
<dbReference type="EC" id="6.3.4.20" evidence="9"/>
<proteinExistence type="inferred from homology"/>
<evidence type="ECO:0000256" key="4">
    <source>
        <dbReference type="ARBA" id="ARBA00022741"/>
    </source>
</evidence>
<sequence length="201" mass="23331">MKKIAVLYSSGVESASLTVHYLDEGFLVYPVYVRCGLPWEKVEVKWASRLWSYLRGRYKRVMPFRTVFLRGLGVSRGIEIPLRNLVLTTHAAIEAIKRNVKSVAVGSLGIYPFPDNNREYFDALQNLIRKGSKEEFRIETPFMGMEKWEVIRKFYGRLRYELTFSCVRPVKGMHCGRCLKCIERKEGFKLAGVKDPTFYLS</sequence>
<evidence type="ECO:0000313" key="12">
    <source>
        <dbReference type="Proteomes" id="UP000267841"/>
    </source>
</evidence>
<comment type="similarity">
    <text evidence="8">Belongs to the QueC family.</text>
</comment>
<keyword evidence="3" id="KW-0479">Metal-binding</keyword>
<keyword evidence="6" id="KW-0862">Zinc</keyword>
<evidence type="ECO:0000256" key="5">
    <source>
        <dbReference type="ARBA" id="ARBA00022785"/>
    </source>
</evidence>
<comment type="pathway">
    <text evidence="1">Purine metabolism; 7-cyano-7-deazaguanine biosynthesis.</text>
</comment>
<dbReference type="Pfam" id="PF06508">
    <property type="entry name" value="QueC"/>
    <property type="match status" value="1"/>
</dbReference>
<dbReference type="AlphaFoldDB" id="A0A497XPD1"/>
<dbReference type="GO" id="GO:0046872">
    <property type="term" value="F:metal ion binding"/>
    <property type="evidence" value="ECO:0007669"/>
    <property type="project" value="UniProtKB-KW"/>
</dbReference>
<dbReference type="GO" id="GO:0008616">
    <property type="term" value="P:tRNA queuosine(34) biosynthetic process"/>
    <property type="evidence" value="ECO:0007669"/>
    <property type="project" value="UniProtKB-KW"/>
</dbReference>
<dbReference type="EMBL" id="RCCJ01000001">
    <property type="protein sequence ID" value="RLJ70154.1"/>
    <property type="molecule type" value="Genomic_DNA"/>
</dbReference>
<dbReference type="PANTHER" id="PTHR42914">
    <property type="entry name" value="7-CYANO-7-DEAZAGUANINE SYNTHASE"/>
    <property type="match status" value="1"/>
</dbReference>
<comment type="caution">
    <text evidence="11">The sequence shown here is derived from an EMBL/GenBank/DDBJ whole genome shotgun (WGS) entry which is preliminary data.</text>
</comment>
<dbReference type="OrthoDB" id="9789567at2"/>
<evidence type="ECO:0000256" key="7">
    <source>
        <dbReference type="ARBA" id="ARBA00022840"/>
    </source>
</evidence>
<dbReference type="Proteomes" id="UP000267841">
    <property type="component" value="Unassembled WGS sequence"/>
</dbReference>
<protein>
    <recommendedName>
        <fullName evidence="9">7-cyano-7-deazaguanine synthase</fullName>
        <ecNumber evidence="9">6.3.4.20</ecNumber>
    </recommendedName>
</protein>
<dbReference type="SUPFAM" id="SSF52402">
    <property type="entry name" value="Adenine nucleotide alpha hydrolases-like"/>
    <property type="match status" value="1"/>
</dbReference>
<evidence type="ECO:0000256" key="3">
    <source>
        <dbReference type="ARBA" id="ARBA00022723"/>
    </source>
</evidence>
<dbReference type="PANTHER" id="PTHR42914:SF1">
    <property type="entry name" value="7-CYANO-7-DEAZAGUANINE SYNTHASE"/>
    <property type="match status" value="1"/>
</dbReference>
<keyword evidence="4" id="KW-0547">Nucleotide-binding</keyword>
<keyword evidence="2" id="KW-0436">Ligase</keyword>
<evidence type="ECO:0000256" key="8">
    <source>
        <dbReference type="ARBA" id="ARBA00037993"/>
    </source>
</evidence>
<organism evidence="11 12">
    <name type="scientific">Hydrogenivirga caldilitoris</name>
    <dbReference type="NCBI Taxonomy" id="246264"/>
    <lineage>
        <taxon>Bacteria</taxon>
        <taxon>Pseudomonadati</taxon>
        <taxon>Aquificota</taxon>
        <taxon>Aquificia</taxon>
        <taxon>Aquificales</taxon>
        <taxon>Aquificaceae</taxon>
        <taxon>Hydrogenivirga</taxon>
    </lineage>
</organism>
<evidence type="ECO:0000256" key="1">
    <source>
        <dbReference type="ARBA" id="ARBA00005061"/>
    </source>
</evidence>
<keyword evidence="5" id="KW-0671">Queuosine biosynthesis</keyword>
<dbReference type="GO" id="GO:0005524">
    <property type="term" value="F:ATP binding"/>
    <property type="evidence" value="ECO:0007669"/>
    <property type="project" value="UniProtKB-KW"/>
</dbReference>
<keyword evidence="7" id="KW-0067">ATP-binding</keyword>
<evidence type="ECO:0000313" key="11">
    <source>
        <dbReference type="EMBL" id="RLJ70154.1"/>
    </source>
</evidence>
<evidence type="ECO:0000256" key="9">
    <source>
        <dbReference type="ARBA" id="ARBA00039149"/>
    </source>
</evidence>
<dbReference type="Gene3D" id="3.40.50.620">
    <property type="entry name" value="HUPs"/>
    <property type="match status" value="1"/>
</dbReference>
<accession>A0A497XPD1</accession>
<evidence type="ECO:0000256" key="6">
    <source>
        <dbReference type="ARBA" id="ARBA00022833"/>
    </source>
</evidence>
<comment type="catalytic activity">
    <reaction evidence="10">
        <text>7-carboxy-7-carbaguanine + NH4(+) + 2 ATP = 7-cyano-7-carbaguanine + 2 AMP + 2 diphosphate + 2 H(+)</text>
        <dbReference type="Rhea" id="RHEA:27982"/>
        <dbReference type="ChEBI" id="CHEBI:15378"/>
        <dbReference type="ChEBI" id="CHEBI:28938"/>
        <dbReference type="ChEBI" id="CHEBI:30616"/>
        <dbReference type="ChEBI" id="CHEBI:33019"/>
        <dbReference type="ChEBI" id="CHEBI:45075"/>
        <dbReference type="ChEBI" id="CHEBI:61036"/>
        <dbReference type="ChEBI" id="CHEBI:456215"/>
        <dbReference type="EC" id="6.3.4.20"/>
    </reaction>
</comment>
<keyword evidence="12" id="KW-1185">Reference proteome</keyword>
<dbReference type="RefSeq" id="WP_121009313.1">
    <property type="nucleotide sequence ID" value="NZ_RCCJ01000001.1"/>
</dbReference>
<evidence type="ECO:0000256" key="10">
    <source>
        <dbReference type="ARBA" id="ARBA00047890"/>
    </source>
</evidence>